<dbReference type="InterPro" id="IPR019354">
    <property type="entry name" value="SMG8-like"/>
</dbReference>
<organism evidence="5 6">
    <name type="scientific">Caligus rogercresseyi</name>
    <name type="common">Sea louse</name>
    <dbReference type="NCBI Taxonomy" id="217165"/>
    <lineage>
        <taxon>Eukaryota</taxon>
        <taxon>Metazoa</taxon>
        <taxon>Ecdysozoa</taxon>
        <taxon>Arthropoda</taxon>
        <taxon>Crustacea</taxon>
        <taxon>Multicrustacea</taxon>
        <taxon>Hexanauplia</taxon>
        <taxon>Copepoda</taxon>
        <taxon>Siphonostomatoida</taxon>
        <taxon>Caligidae</taxon>
        <taxon>Caligus</taxon>
    </lineage>
</organism>
<protein>
    <recommendedName>
        <fullName evidence="3 4">Nonsense-mediated mRNA decay factor SMG8</fullName>
    </recommendedName>
</protein>
<name>A0A7T8GRC1_CALRO</name>
<dbReference type="PANTHER" id="PTHR13091:SF0">
    <property type="entry name" value="NONSENSE-MEDIATED MRNA DECAY FACTOR SMG8"/>
    <property type="match status" value="1"/>
</dbReference>
<evidence type="ECO:0000256" key="4">
    <source>
        <dbReference type="RuleBase" id="RU367133"/>
    </source>
</evidence>
<accession>A0A7T8GRC1</accession>
<proteinExistence type="inferred from homology"/>
<feature type="non-terminal residue" evidence="5">
    <location>
        <position position="1"/>
    </location>
</feature>
<dbReference type="AlphaFoldDB" id="A0A7T8GRC1"/>
<evidence type="ECO:0000313" key="6">
    <source>
        <dbReference type="Proteomes" id="UP000595437"/>
    </source>
</evidence>
<gene>
    <name evidence="5" type="ORF">FKW44_021358</name>
</gene>
<reference evidence="6" key="1">
    <citation type="submission" date="2021-01" db="EMBL/GenBank/DDBJ databases">
        <title>Caligus Genome Assembly.</title>
        <authorList>
            <person name="Gallardo-Escarate C."/>
        </authorList>
    </citation>
    <scope>NUCLEOTIDE SEQUENCE [LARGE SCALE GENOMIC DNA]</scope>
</reference>
<keyword evidence="6" id="KW-1185">Reference proteome</keyword>
<keyword evidence="2 4" id="KW-0866">Nonsense-mediated mRNA decay</keyword>
<dbReference type="Pfam" id="PF10220">
    <property type="entry name" value="Smg8_Smg9"/>
    <property type="match status" value="1"/>
</dbReference>
<dbReference type="GO" id="GO:0000184">
    <property type="term" value="P:nuclear-transcribed mRNA catabolic process, nonsense-mediated decay"/>
    <property type="evidence" value="ECO:0007669"/>
    <property type="project" value="UniProtKB-UniRule"/>
</dbReference>
<dbReference type="PANTHER" id="PTHR13091">
    <property type="entry name" value="AMPLIFIED IN BREAST CANCER 2-RELATED"/>
    <property type="match status" value="1"/>
</dbReference>
<evidence type="ECO:0000256" key="1">
    <source>
        <dbReference type="ARBA" id="ARBA00006443"/>
    </source>
</evidence>
<comment type="function">
    <text evidence="4">Involved in nonsense-mediated decay (NMD) of mRNAs containing premature stop codons.</text>
</comment>
<evidence type="ECO:0000256" key="3">
    <source>
        <dbReference type="ARBA" id="ARBA00029509"/>
    </source>
</evidence>
<evidence type="ECO:0000256" key="2">
    <source>
        <dbReference type="ARBA" id="ARBA00023161"/>
    </source>
</evidence>
<dbReference type="Proteomes" id="UP000595437">
    <property type="component" value="Chromosome 15"/>
</dbReference>
<sequence length="192" mass="21061">ERWPNLVETALKKMTLNSRGCGADLGVLAKVFFGCEYECSRGHRFIASSPSFKASKSSRGVSTRGWGAQVAGSDMPLYIPCSCSSRRSTSLGPLLRIHVVSPKAPLNVKLNPRIQPTEGGPIFLPGLSEPFKLPPNTYWILRLPFLYASKDAGVHLPPLFMENEAGKLFKGSSPLQKTLKLTEETTKERKGK</sequence>
<dbReference type="OrthoDB" id="63589at2759"/>
<comment type="similarity">
    <text evidence="1 4">Belongs to the SMG8 family.</text>
</comment>
<dbReference type="EMBL" id="CP045904">
    <property type="protein sequence ID" value="QQP36305.1"/>
    <property type="molecule type" value="Genomic_DNA"/>
</dbReference>
<evidence type="ECO:0000313" key="5">
    <source>
        <dbReference type="EMBL" id="QQP36305.1"/>
    </source>
</evidence>